<proteinExistence type="predicted"/>
<evidence type="ECO:0000256" key="1">
    <source>
        <dbReference type="SAM" id="MobiDB-lite"/>
    </source>
</evidence>
<feature type="compositionally biased region" description="Basic and acidic residues" evidence="1">
    <location>
        <begin position="360"/>
        <end position="377"/>
    </location>
</feature>
<sequence length="377" mass="41774">MHVFVTIPLDEGGATVPRSIRGFLTDLFGPEQPAWPGDYYFVRTWDRTSGRDCLQVSLQSDTATTGEARDRLQRAADAHGLRPTVAELPFEEIPSPLWNSGIGGDGFDAAAKSLYRAVAPLLSRSVAAIGDDKTKAYLLALDLMVANAGATVLESEQLRLSSRGFDELLSLRMLSYRSHYEGAKNALAKDPDSFERRCAAYYDKLGTHVREFVRSCAASPIPALDDEPARAWVDVVRQHFGVLREECRAGRITHFGPTLDDFHEHPDDHLSPSSFHAKKLSAEMSDLLHRSPDFLAYRIQASLLYSCLHTMGFSLAERFLFCYLLARANEEVSGKSTEELAQGLDAVARELADRQPVTTSHRDQAHHGSGEEIVKQI</sequence>
<evidence type="ECO:0008006" key="4">
    <source>
        <dbReference type="Google" id="ProtNLM"/>
    </source>
</evidence>
<reference evidence="3" key="1">
    <citation type="submission" date="2015-09" db="EMBL/GenBank/DDBJ databases">
        <authorList>
            <person name="Graham D.E."/>
            <person name="Mahan K.M."/>
            <person name="Klingeman D.M."/>
            <person name="Fida T."/>
            <person name="Giannone R.J."/>
            <person name="Hettich R.L."/>
            <person name="Parry R.J."/>
            <person name="Spain J.C."/>
        </authorList>
    </citation>
    <scope>NUCLEOTIDE SEQUENCE [LARGE SCALE GENOMIC DNA]</scope>
    <source>
        <strain evidence="3">JCM 4701</strain>
    </source>
</reference>
<accession>A0A2N8P595</accession>
<evidence type="ECO:0000313" key="2">
    <source>
        <dbReference type="EMBL" id="PNE36195.1"/>
    </source>
</evidence>
<organism evidence="2 3">
    <name type="scientific">Streptomyces noursei</name>
    <name type="common">Streptomyces albulus</name>
    <dbReference type="NCBI Taxonomy" id="1971"/>
    <lineage>
        <taxon>Bacteria</taxon>
        <taxon>Bacillati</taxon>
        <taxon>Actinomycetota</taxon>
        <taxon>Actinomycetes</taxon>
        <taxon>Kitasatosporales</taxon>
        <taxon>Streptomycetaceae</taxon>
        <taxon>Streptomyces</taxon>
    </lineage>
</organism>
<evidence type="ECO:0000313" key="3">
    <source>
        <dbReference type="Proteomes" id="UP000236047"/>
    </source>
</evidence>
<dbReference type="RefSeq" id="WP_073444392.1">
    <property type="nucleotide sequence ID" value="NZ_LJSN01000005.1"/>
</dbReference>
<comment type="caution">
    <text evidence="2">The sequence shown here is derived from an EMBL/GenBank/DDBJ whole genome shotgun (WGS) entry which is preliminary data.</text>
</comment>
<dbReference type="EMBL" id="LJSN01000005">
    <property type="protein sequence ID" value="PNE36195.1"/>
    <property type="molecule type" value="Genomic_DNA"/>
</dbReference>
<name>A0A2N8P595_STRNR</name>
<feature type="region of interest" description="Disordered" evidence="1">
    <location>
        <begin position="355"/>
        <end position="377"/>
    </location>
</feature>
<keyword evidence="3" id="KW-1185">Reference proteome</keyword>
<gene>
    <name evidence="2" type="ORF">AOB60_39400</name>
</gene>
<dbReference type="Proteomes" id="UP000236047">
    <property type="component" value="Unassembled WGS sequence"/>
</dbReference>
<protein>
    <recommendedName>
        <fullName evidence="4">Thiopeptide-type bacteriocin biosynthesis domain-containing protein</fullName>
    </recommendedName>
</protein>
<dbReference type="AlphaFoldDB" id="A0A2N8P595"/>